<dbReference type="RefSeq" id="WP_346247703.1">
    <property type="nucleotide sequence ID" value="NZ_JBDIZK010000009.1"/>
</dbReference>
<keyword evidence="9" id="KW-0378">Hydrolase</keyword>
<dbReference type="EMBL" id="JBDIZK010000009">
    <property type="protein sequence ID" value="MEN3748683.1"/>
    <property type="molecule type" value="Genomic_DNA"/>
</dbReference>
<evidence type="ECO:0000259" key="7">
    <source>
        <dbReference type="PROSITE" id="PS51898"/>
    </source>
</evidence>
<dbReference type="InterPro" id="IPR011010">
    <property type="entry name" value="DNA_brk_join_enz"/>
</dbReference>
<reference evidence="9 10" key="1">
    <citation type="submission" date="2024-05" db="EMBL/GenBank/DDBJ databases">
        <title>Sphingomonas sp. HF-S3 16S ribosomal RNA gene Genome sequencing and assembly.</title>
        <authorList>
            <person name="Lee H."/>
        </authorList>
    </citation>
    <scope>NUCLEOTIDE SEQUENCE [LARGE SCALE GENOMIC DNA]</scope>
    <source>
        <strain evidence="9 10">HF-S3</strain>
    </source>
</reference>
<dbReference type="InterPro" id="IPR053876">
    <property type="entry name" value="Phage_int_M"/>
</dbReference>
<dbReference type="InterPro" id="IPR002104">
    <property type="entry name" value="Integrase_catalytic"/>
</dbReference>
<keyword evidence="4" id="KW-0233">DNA recombination</keyword>
<dbReference type="Pfam" id="PF13356">
    <property type="entry name" value="Arm-DNA-bind_3"/>
    <property type="match status" value="1"/>
</dbReference>
<keyword evidence="2" id="KW-0229">DNA integration</keyword>
<dbReference type="CDD" id="cd00801">
    <property type="entry name" value="INT_P4_C"/>
    <property type="match status" value="1"/>
</dbReference>
<dbReference type="SUPFAM" id="SSF56349">
    <property type="entry name" value="DNA breaking-rejoining enzymes"/>
    <property type="match status" value="1"/>
</dbReference>
<dbReference type="InterPro" id="IPR044068">
    <property type="entry name" value="CB"/>
</dbReference>
<comment type="caution">
    <text evidence="9">The sequence shown here is derived from an EMBL/GenBank/DDBJ whole genome shotgun (WGS) entry which is preliminary data.</text>
</comment>
<dbReference type="GO" id="GO:0003677">
    <property type="term" value="F:DNA binding"/>
    <property type="evidence" value="ECO:0007669"/>
    <property type="project" value="UniProtKB-KW"/>
</dbReference>
<dbReference type="PROSITE" id="PS51900">
    <property type="entry name" value="CB"/>
    <property type="match status" value="1"/>
</dbReference>
<name>A0ABV0BAT6_9SPHN</name>
<feature type="compositionally biased region" description="Basic and acidic residues" evidence="6">
    <location>
        <begin position="400"/>
        <end position="414"/>
    </location>
</feature>
<dbReference type="InterPro" id="IPR013762">
    <property type="entry name" value="Integrase-like_cat_sf"/>
</dbReference>
<protein>
    <submittedName>
        <fullName evidence="9">Integrase arm-type DNA-binding domain-containing protein</fullName>
    </submittedName>
</protein>
<dbReference type="InterPro" id="IPR038488">
    <property type="entry name" value="Integrase_DNA-bd_sf"/>
</dbReference>
<feature type="domain" description="Tyr recombinase" evidence="7">
    <location>
        <begin position="202"/>
        <end position="382"/>
    </location>
</feature>
<evidence type="ECO:0000256" key="3">
    <source>
        <dbReference type="ARBA" id="ARBA00023125"/>
    </source>
</evidence>
<organism evidence="9 10">
    <name type="scientific">Sphingomonas rustica</name>
    <dbReference type="NCBI Taxonomy" id="3103142"/>
    <lineage>
        <taxon>Bacteria</taxon>
        <taxon>Pseudomonadati</taxon>
        <taxon>Pseudomonadota</taxon>
        <taxon>Alphaproteobacteria</taxon>
        <taxon>Sphingomonadales</taxon>
        <taxon>Sphingomonadaceae</taxon>
        <taxon>Sphingomonas</taxon>
    </lineage>
</organism>
<dbReference type="Proteomes" id="UP001427805">
    <property type="component" value="Unassembled WGS sequence"/>
</dbReference>
<evidence type="ECO:0000313" key="10">
    <source>
        <dbReference type="Proteomes" id="UP001427805"/>
    </source>
</evidence>
<evidence type="ECO:0000256" key="2">
    <source>
        <dbReference type="ARBA" id="ARBA00022908"/>
    </source>
</evidence>
<sequence length="421" mass="48429">MALSAIAIRNAQPRSKPYKLSDGHSLFLLVMPNGAKYWRFRYRLLEKQKLLALGVWPEVSLADARVKRDSARRLIDDGVDPMVEKKRRKLRAQIDENITFKGVAEEWFVKITREERAEVTLSKVRWLLEMVYPFLGNLPLHEIEAQEVLAVLRKVEATGRYESARRMRSVISRVFRYGIATGRAKVDVARDLRGAIIVPKTKHLAAITRPSEVGKLLRDIDDCPGYAITKLALRMTPHVFVRPGELRRAEWSEFDLERGVWSIPAEKMKMRWPHQVPLSRQVLDLLDEIRPLTGHSPYVFPASHTWKRPMSENTVTFALRRMGYSGSEMTAHGFRAMAATLLNEMGLWNPDAIERQLAHIESNGVRRAYARGQYWEERVRMMQHWSDYLDQLRGGGNGDRTGDDSKVVKVDFGGRSRRSAQ</sequence>
<feature type="domain" description="Core-binding (CB)" evidence="8">
    <location>
        <begin position="98"/>
        <end position="179"/>
    </location>
</feature>
<keyword evidence="3 5" id="KW-0238">DNA-binding</keyword>
<dbReference type="InterPro" id="IPR050808">
    <property type="entry name" value="Phage_Integrase"/>
</dbReference>
<dbReference type="InterPro" id="IPR025166">
    <property type="entry name" value="Integrase_DNA_bind_dom"/>
</dbReference>
<comment type="similarity">
    <text evidence="1">Belongs to the 'phage' integrase family.</text>
</comment>
<dbReference type="PROSITE" id="PS51898">
    <property type="entry name" value="TYR_RECOMBINASE"/>
    <property type="match status" value="1"/>
</dbReference>
<evidence type="ECO:0000256" key="6">
    <source>
        <dbReference type="SAM" id="MobiDB-lite"/>
    </source>
</evidence>
<dbReference type="InterPro" id="IPR010998">
    <property type="entry name" value="Integrase_recombinase_N"/>
</dbReference>
<accession>A0ABV0BAT6</accession>
<dbReference type="PANTHER" id="PTHR30629:SF2">
    <property type="entry name" value="PROPHAGE INTEGRASE INTS-RELATED"/>
    <property type="match status" value="1"/>
</dbReference>
<keyword evidence="10" id="KW-1185">Reference proteome</keyword>
<evidence type="ECO:0000259" key="8">
    <source>
        <dbReference type="PROSITE" id="PS51900"/>
    </source>
</evidence>
<gene>
    <name evidence="9" type="ORF">TPR58_16025</name>
</gene>
<dbReference type="Gene3D" id="3.30.160.390">
    <property type="entry name" value="Integrase, DNA-binding domain"/>
    <property type="match status" value="1"/>
</dbReference>
<evidence type="ECO:0000256" key="4">
    <source>
        <dbReference type="ARBA" id="ARBA00023172"/>
    </source>
</evidence>
<dbReference type="Gene3D" id="1.10.150.130">
    <property type="match status" value="1"/>
</dbReference>
<evidence type="ECO:0000313" key="9">
    <source>
        <dbReference type="EMBL" id="MEN3748683.1"/>
    </source>
</evidence>
<dbReference type="GO" id="GO:0016787">
    <property type="term" value="F:hydrolase activity"/>
    <property type="evidence" value="ECO:0007669"/>
    <property type="project" value="UniProtKB-KW"/>
</dbReference>
<dbReference type="Pfam" id="PF22022">
    <property type="entry name" value="Phage_int_M"/>
    <property type="match status" value="1"/>
</dbReference>
<proteinExistence type="inferred from homology"/>
<dbReference type="PANTHER" id="PTHR30629">
    <property type="entry name" value="PROPHAGE INTEGRASE"/>
    <property type="match status" value="1"/>
</dbReference>
<dbReference type="Gene3D" id="1.10.443.10">
    <property type="entry name" value="Intergrase catalytic core"/>
    <property type="match status" value="1"/>
</dbReference>
<feature type="region of interest" description="Disordered" evidence="6">
    <location>
        <begin position="394"/>
        <end position="421"/>
    </location>
</feature>
<evidence type="ECO:0000256" key="1">
    <source>
        <dbReference type="ARBA" id="ARBA00008857"/>
    </source>
</evidence>
<evidence type="ECO:0000256" key="5">
    <source>
        <dbReference type="PROSITE-ProRule" id="PRU01248"/>
    </source>
</evidence>
<dbReference type="Pfam" id="PF00589">
    <property type="entry name" value="Phage_integrase"/>
    <property type="match status" value="1"/>
</dbReference>